<protein>
    <submittedName>
        <fullName evidence="4">Gfo/Idh/MocA family oxidoreductase</fullName>
    </submittedName>
</protein>
<evidence type="ECO:0000313" key="4">
    <source>
        <dbReference type="EMBL" id="MVW60751.1"/>
    </source>
</evidence>
<dbReference type="GO" id="GO:0000166">
    <property type="term" value="F:nucleotide binding"/>
    <property type="evidence" value="ECO:0007669"/>
    <property type="project" value="InterPro"/>
</dbReference>
<dbReference type="Proteomes" id="UP000443353">
    <property type="component" value="Unassembled WGS sequence"/>
</dbReference>
<keyword evidence="5" id="KW-1185">Reference proteome</keyword>
<dbReference type="AlphaFoldDB" id="A0A7X3K889"/>
<dbReference type="SUPFAM" id="SSF51735">
    <property type="entry name" value="NAD(P)-binding Rossmann-fold domains"/>
    <property type="match status" value="1"/>
</dbReference>
<feature type="domain" description="Gfo/Idh/MocA-like oxidoreductase N-terminal" evidence="2">
    <location>
        <begin position="37"/>
        <end position="158"/>
    </location>
</feature>
<dbReference type="InterPro" id="IPR000683">
    <property type="entry name" value="Gfo/Idh/MocA-like_OxRdtase_N"/>
</dbReference>
<keyword evidence="1" id="KW-0732">Signal</keyword>
<dbReference type="RefSeq" id="WP_160408924.1">
    <property type="nucleotide sequence ID" value="NZ_WSES01000003.1"/>
</dbReference>
<evidence type="ECO:0000259" key="2">
    <source>
        <dbReference type="Pfam" id="PF01408"/>
    </source>
</evidence>
<dbReference type="InterPro" id="IPR036291">
    <property type="entry name" value="NAD(P)-bd_dom_sf"/>
</dbReference>
<dbReference type="InterPro" id="IPR043906">
    <property type="entry name" value="Gfo/Idh/MocA_OxRdtase_bact_C"/>
</dbReference>
<evidence type="ECO:0000256" key="1">
    <source>
        <dbReference type="SAM" id="SignalP"/>
    </source>
</evidence>
<dbReference type="InterPro" id="IPR050463">
    <property type="entry name" value="Gfo/Idh/MocA_oxidrdct_glycsds"/>
</dbReference>
<gene>
    <name evidence="4" type="ORF">GPY61_12505</name>
</gene>
<dbReference type="PANTHER" id="PTHR43818">
    <property type="entry name" value="BCDNA.GH03377"/>
    <property type="match status" value="1"/>
</dbReference>
<accession>A0A7X3K889</accession>
<dbReference type="Pfam" id="PF19051">
    <property type="entry name" value="GFO_IDH_MocA_C2"/>
    <property type="match status" value="1"/>
</dbReference>
<dbReference type="Gene3D" id="3.40.50.720">
    <property type="entry name" value="NAD(P)-binding Rossmann-like Domain"/>
    <property type="match status" value="1"/>
</dbReference>
<proteinExistence type="predicted"/>
<dbReference type="Pfam" id="PF01408">
    <property type="entry name" value="GFO_IDH_MocA"/>
    <property type="match status" value="1"/>
</dbReference>
<name>A0A7X3K889_9BURK</name>
<feature type="domain" description="Gfo/Idh/MocA-like oxidoreductase bacterial type C-terminal" evidence="3">
    <location>
        <begin position="194"/>
        <end position="262"/>
    </location>
</feature>
<feature type="signal peptide" evidence="1">
    <location>
        <begin position="1"/>
        <end position="29"/>
    </location>
</feature>
<sequence length="462" mass="50662">MSQPLFSTRRRTIVKGALAAMATPMLAQAKASNGKVNLACVGIGNRAAQVIKALHATGLANVVALCDVDMGAPHTVEILNMFPDVPRFQDFRRMFDRMGKEFEAVSVGTPDFSHFPIAMLAMSQGKHVYCEKPMGQSFREIDMMMAAERKYKVAAQMGNQGHSEANYFQFKSWVDAGIIKNVRAITAFMNNPRRWHGMAVSGYLPRQPVPETLDWDVWTATGPYHDFNRGYVNGDWRSWFDYGNGALGDWGAHIFDTAHEFLQLGLPTEVEAVRLEGHSPFIFPQASTLAFRFPQRGALPPLELTWYDGVNNLPPLPKNFGAGVVDPSVPPPSKGSATGAVLPPGKVIYGDGLTFKGGSHGSELQILGDAARDIALPAVPRSPSNHFANFLKACMGEETCRSRFAVAGPLCQTMGLGVIAQRVNARLVFDPATKQITNHKLANALLAGMPPRKEWEQYYKLV</sequence>
<dbReference type="Gene3D" id="3.30.360.10">
    <property type="entry name" value="Dihydrodipicolinate Reductase, domain 2"/>
    <property type="match status" value="1"/>
</dbReference>
<dbReference type="EMBL" id="WSES01000003">
    <property type="protein sequence ID" value="MVW60751.1"/>
    <property type="molecule type" value="Genomic_DNA"/>
</dbReference>
<reference evidence="4 5" key="1">
    <citation type="submission" date="2019-12" db="EMBL/GenBank/DDBJ databases">
        <authorList>
            <person name="Li C."/>
            <person name="Zhao J."/>
        </authorList>
    </citation>
    <scope>NUCLEOTIDE SEQUENCE [LARGE SCALE GENOMIC DNA]</scope>
    <source>
        <strain evidence="4 5">NEAU-DD11</strain>
    </source>
</reference>
<feature type="chain" id="PRO_5031496719" evidence="1">
    <location>
        <begin position="30"/>
        <end position="462"/>
    </location>
</feature>
<dbReference type="SUPFAM" id="SSF55347">
    <property type="entry name" value="Glyceraldehyde-3-phosphate dehydrogenase-like, C-terminal domain"/>
    <property type="match status" value="1"/>
</dbReference>
<comment type="caution">
    <text evidence="4">The sequence shown here is derived from an EMBL/GenBank/DDBJ whole genome shotgun (WGS) entry which is preliminary data.</text>
</comment>
<organism evidence="4 5">
    <name type="scientific">Massilia cellulosiltytica</name>
    <dbReference type="NCBI Taxonomy" id="2683234"/>
    <lineage>
        <taxon>Bacteria</taxon>
        <taxon>Pseudomonadati</taxon>
        <taxon>Pseudomonadota</taxon>
        <taxon>Betaproteobacteria</taxon>
        <taxon>Burkholderiales</taxon>
        <taxon>Oxalobacteraceae</taxon>
        <taxon>Telluria group</taxon>
        <taxon>Massilia</taxon>
    </lineage>
</organism>
<dbReference type="PANTHER" id="PTHR43818:SF3">
    <property type="entry name" value="OXIDOREDUCTASE-RELATED"/>
    <property type="match status" value="1"/>
</dbReference>
<evidence type="ECO:0000259" key="3">
    <source>
        <dbReference type="Pfam" id="PF19051"/>
    </source>
</evidence>
<evidence type="ECO:0000313" key="5">
    <source>
        <dbReference type="Proteomes" id="UP000443353"/>
    </source>
</evidence>